<accession>A0A6J4MI47</accession>
<dbReference type="AlphaFoldDB" id="A0A6J4MI47"/>
<feature type="compositionally biased region" description="Polar residues" evidence="1">
    <location>
        <begin position="98"/>
        <end position="109"/>
    </location>
</feature>
<feature type="region of interest" description="Disordered" evidence="1">
    <location>
        <begin position="1"/>
        <end position="111"/>
    </location>
</feature>
<name>A0A6J4MI47_9BACT</name>
<feature type="compositionally biased region" description="Low complexity" evidence="1">
    <location>
        <begin position="34"/>
        <end position="46"/>
    </location>
</feature>
<feature type="non-terminal residue" evidence="2">
    <location>
        <position position="1"/>
    </location>
</feature>
<proteinExistence type="predicted"/>
<evidence type="ECO:0000313" key="2">
    <source>
        <dbReference type="EMBL" id="CAA9358477.1"/>
    </source>
</evidence>
<sequence>CQPPARAPRSRSDSSPRRPPPARSSASGWDRTAPWRPSRCSAASRSASRKTREPPRNAAPRWSGSGCTRRSPRSGAPCSSSCWGASADSASPWPPRSTPCSSTPWTRGSSRPCCASVTGRASSRHKVRFCTSSWPLRSGSVRGLPLVRVEGG</sequence>
<reference evidence="2" key="1">
    <citation type="submission" date="2020-02" db="EMBL/GenBank/DDBJ databases">
        <authorList>
            <person name="Meier V. D."/>
        </authorList>
    </citation>
    <scope>NUCLEOTIDE SEQUENCE</scope>
    <source>
        <strain evidence="2">AVDCRST_MAG40</strain>
    </source>
</reference>
<gene>
    <name evidence="2" type="ORF">AVDCRST_MAG40-3327</name>
</gene>
<protein>
    <submittedName>
        <fullName evidence="2">Uncharacterized protein</fullName>
    </submittedName>
</protein>
<evidence type="ECO:0000256" key="1">
    <source>
        <dbReference type="SAM" id="MobiDB-lite"/>
    </source>
</evidence>
<feature type="non-terminal residue" evidence="2">
    <location>
        <position position="152"/>
    </location>
</feature>
<organism evidence="2">
    <name type="scientific">uncultured Gemmatimonadaceae bacterium</name>
    <dbReference type="NCBI Taxonomy" id="246130"/>
    <lineage>
        <taxon>Bacteria</taxon>
        <taxon>Pseudomonadati</taxon>
        <taxon>Gemmatimonadota</taxon>
        <taxon>Gemmatimonadia</taxon>
        <taxon>Gemmatimonadales</taxon>
        <taxon>Gemmatimonadaceae</taxon>
        <taxon>environmental samples</taxon>
    </lineage>
</organism>
<dbReference type="EMBL" id="CADCTX010000917">
    <property type="protein sequence ID" value="CAA9358477.1"/>
    <property type="molecule type" value="Genomic_DNA"/>
</dbReference>